<organism evidence="2 3">
    <name type="scientific">Meloidogyne javanica</name>
    <name type="common">Root-knot nematode worm</name>
    <dbReference type="NCBI Taxonomy" id="6303"/>
    <lineage>
        <taxon>Eukaryota</taxon>
        <taxon>Metazoa</taxon>
        <taxon>Ecdysozoa</taxon>
        <taxon>Nematoda</taxon>
        <taxon>Chromadorea</taxon>
        <taxon>Rhabditida</taxon>
        <taxon>Tylenchina</taxon>
        <taxon>Tylenchomorpha</taxon>
        <taxon>Tylenchoidea</taxon>
        <taxon>Meloidogynidae</taxon>
        <taxon>Meloidogyninae</taxon>
        <taxon>Meloidogyne</taxon>
        <taxon>Meloidogyne incognita group</taxon>
    </lineage>
</organism>
<feature type="compositionally biased region" description="Polar residues" evidence="1">
    <location>
        <begin position="102"/>
        <end position="123"/>
    </location>
</feature>
<dbReference type="Proteomes" id="UP000887561">
    <property type="component" value="Unplaced"/>
</dbReference>
<dbReference type="AlphaFoldDB" id="A0A915MFJ4"/>
<proteinExistence type="predicted"/>
<feature type="region of interest" description="Disordered" evidence="1">
    <location>
        <begin position="82"/>
        <end position="123"/>
    </location>
</feature>
<name>A0A915MFJ4_MELJA</name>
<evidence type="ECO:0000256" key="1">
    <source>
        <dbReference type="SAM" id="MobiDB-lite"/>
    </source>
</evidence>
<evidence type="ECO:0000313" key="2">
    <source>
        <dbReference type="Proteomes" id="UP000887561"/>
    </source>
</evidence>
<accession>A0A915MFJ4</accession>
<reference evidence="3" key="1">
    <citation type="submission" date="2022-11" db="UniProtKB">
        <authorList>
            <consortium name="WormBaseParasite"/>
        </authorList>
    </citation>
    <scope>IDENTIFICATION</scope>
</reference>
<protein>
    <submittedName>
        <fullName evidence="3">Uncharacterized protein</fullName>
    </submittedName>
</protein>
<dbReference type="WBParaSite" id="scaffold37108_cov305.g23270">
    <property type="protein sequence ID" value="scaffold37108_cov305.g23270"/>
    <property type="gene ID" value="scaffold37108_cov305.g23270"/>
</dbReference>
<evidence type="ECO:0000313" key="3">
    <source>
        <dbReference type="WBParaSite" id="scaffold37108_cov305.g23270"/>
    </source>
</evidence>
<keyword evidence="2" id="KW-1185">Reference proteome</keyword>
<sequence length="123" mass="13162">DVIDGIGWRSSVKNTAATQNVDINNCSVIGWRPEMTVNPSAVHNFEEPLPPKRSDSAPSFAAEQQNEVGAILTTMIATRNMSSRNLLNKKDVPPSTIKESTESSQTIDDSDGLGTSSTADKGD</sequence>